<evidence type="ECO:0000313" key="1">
    <source>
        <dbReference type="EMBL" id="MDJ1495950.1"/>
    </source>
</evidence>
<dbReference type="RefSeq" id="WP_314000392.1">
    <property type="nucleotide sequence ID" value="NZ_JASJOR010000005.1"/>
</dbReference>
<gene>
    <name evidence="1" type="ORF">QNI19_23650</name>
</gene>
<dbReference type="Proteomes" id="UP001228581">
    <property type="component" value="Unassembled WGS sequence"/>
</dbReference>
<dbReference type="Pfam" id="PF10604">
    <property type="entry name" value="Polyketide_cyc2"/>
    <property type="match status" value="1"/>
</dbReference>
<comment type="caution">
    <text evidence="1">The sequence shown here is derived from an EMBL/GenBank/DDBJ whole genome shotgun (WGS) entry which is preliminary data.</text>
</comment>
<accession>A0ABT7CSJ1</accession>
<dbReference type="InterPro" id="IPR019587">
    <property type="entry name" value="Polyketide_cyclase/dehydratase"/>
</dbReference>
<evidence type="ECO:0000313" key="2">
    <source>
        <dbReference type="Proteomes" id="UP001228581"/>
    </source>
</evidence>
<organism evidence="1 2">
    <name type="scientific">Xanthocytophaga flava</name>
    <dbReference type="NCBI Taxonomy" id="3048013"/>
    <lineage>
        <taxon>Bacteria</taxon>
        <taxon>Pseudomonadati</taxon>
        <taxon>Bacteroidota</taxon>
        <taxon>Cytophagia</taxon>
        <taxon>Cytophagales</taxon>
        <taxon>Rhodocytophagaceae</taxon>
        <taxon>Xanthocytophaga</taxon>
    </lineage>
</organism>
<proteinExistence type="predicted"/>
<reference evidence="1 2" key="1">
    <citation type="submission" date="2023-05" db="EMBL/GenBank/DDBJ databases">
        <authorList>
            <person name="Zhang X."/>
        </authorList>
    </citation>
    <scope>NUCLEOTIDE SEQUENCE [LARGE SCALE GENOMIC DNA]</scope>
    <source>
        <strain evidence="1 2">DM2B3-1</strain>
    </source>
</reference>
<protein>
    <submittedName>
        <fullName evidence="1">SRPBCC family protein</fullName>
    </submittedName>
</protein>
<dbReference type="SUPFAM" id="SSF55961">
    <property type="entry name" value="Bet v1-like"/>
    <property type="match status" value="1"/>
</dbReference>
<dbReference type="InterPro" id="IPR023393">
    <property type="entry name" value="START-like_dom_sf"/>
</dbReference>
<name>A0ABT7CSJ1_9BACT</name>
<dbReference type="Gene3D" id="3.30.530.20">
    <property type="match status" value="1"/>
</dbReference>
<keyword evidence="2" id="KW-1185">Reference proteome</keyword>
<sequence>MWIRSHSVTTQEVTKEQLWQLFADVDNWAAWDEGVEYAKLEGKFEKGAFFTLKPKGGPKVKIQLMETTKNKSFTDMTRFPMGRMYGEHTFEETTEGLRITTTMKVEGLLGFFWRKVVAQSIVDALPTEMLHQIQVAKKL</sequence>
<dbReference type="EMBL" id="JASJOT010000018">
    <property type="protein sequence ID" value="MDJ1495950.1"/>
    <property type="molecule type" value="Genomic_DNA"/>
</dbReference>